<dbReference type="InterPro" id="IPR025731">
    <property type="entry name" value="YecR-like"/>
</dbReference>
<dbReference type="RefSeq" id="WP_191824698.1">
    <property type="nucleotide sequence ID" value="NZ_CP127225.1"/>
</dbReference>
<proteinExistence type="predicted"/>
<evidence type="ECO:0000313" key="2">
    <source>
        <dbReference type="EMBL" id="WIX08192.1"/>
    </source>
</evidence>
<reference evidence="2 3" key="1">
    <citation type="submission" date="2023-05" db="EMBL/GenBank/DDBJ databases">
        <title>Complete Genome Resource of Xanthomonas oryzae pv. leersiae Strain YNJC Isolated From Plateau Japonica Rice in Southwest China.</title>
        <authorList>
            <person name="Aa X."/>
            <person name="Mei L."/>
            <person name="Liu P."/>
            <person name="Yang Y."/>
            <person name="Tang C."/>
            <person name="Zhang F."/>
            <person name="Dong C."/>
            <person name="Wang B."/>
            <person name="Chen X."/>
            <person name="Dai L."/>
        </authorList>
    </citation>
    <scope>NUCLEOTIDE SEQUENCE [LARGE SCALE GENOMIC DNA]</scope>
    <source>
        <strain evidence="2 3">YNJC</strain>
    </source>
</reference>
<dbReference type="PROSITE" id="PS51257">
    <property type="entry name" value="PROKAR_LIPOPROTEIN"/>
    <property type="match status" value="1"/>
</dbReference>
<sequence length="108" mass="11704">MKLKFCGAAAVGLLVGACATHADWLVTKASRADGVIALSYERNEFQRPDLSEQEAVQLAAQKCRNWGYKGAEPFGSQSTECLSRRGFGNCGSRRVTVEFQCNGSPSQQ</sequence>
<gene>
    <name evidence="2" type="primary">yecR</name>
    <name evidence="2" type="ORF">QN060_09625</name>
</gene>
<organism evidence="2 3">
    <name type="scientific">Xanthomonas oryzae pv. leersiae</name>
    <dbReference type="NCBI Taxonomy" id="3112258"/>
    <lineage>
        <taxon>Bacteria</taxon>
        <taxon>Pseudomonadati</taxon>
        <taxon>Pseudomonadota</taxon>
        <taxon>Gammaproteobacteria</taxon>
        <taxon>Lysobacterales</taxon>
        <taxon>Lysobacteraceae</taxon>
        <taxon>Xanthomonas</taxon>
    </lineage>
</organism>
<dbReference type="Pfam" id="PF13992">
    <property type="entry name" value="YecR"/>
    <property type="match status" value="1"/>
</dbReference>
<evidence type="ECO:0000313" key="3">
    <source>
        <dbReference type="Proteomes" id="UP001228059"/>
    </source>
</evidence>
<dbReference type="AlphaFoldDB" id="A0AAJ6KMB6"/>
<evidence type="ECO:0000256" key="1">
    <source>
        <dbReference type="SAM" id="SignalP"/>
    </source>
</evidence>
<keyword evidence="2" id="KW-0449">Lipoprotein</keyword>
<dbReference type="Proteomes" id="UP001228059">
    <property type="component" value="Chromosome"/>
</dbReference>
<keyword evidence="1" id="KW-0732">Signal</keyword>
<accession>A0AAJ6KMB6</accession>
<dbReference type="EMBL" id="CP127225">
    <property type="protein sequence ID" value="WIX08192.1"/>
    <property type="molecule type" value="Genomic_DNA"/>
</dbReference>
<name>A0AAJ6KMB6_9XANT</name>
<feature type="chain" id="PRO_5042468428" evidence="1">
    <location>
        <begin position="23"/>
        <end position="108"/>
    </location>
</feature>
<protein>
    <submittedName>
        <fullName evidence="2">YecR family lipoprotein</fullName>
    </submittedName>
</protein>
<feature type="signal peptide" evidence="1">
    <location>
        <begin position="1"/>
        <end position="22"/>
    </location>
</feature>